<dbReference type="PROSITE" id="PS00061">
    <property type="entry name" value="ADH_SHORT"/>
    <property type="match status" value="1"/>
</dbReference>
<protein>
    <submittedName>
        <fullName evidence="4">Glucose 1-dehydrogenase</fullName>
        <ecNumber evidence="4">1.1.1.47</ecNumber>
    </submittedName>
</protein>
<sequence length="249" mass="25206">MGKLTGKVAVVTGASKGIGAGIAKALAAEGAAVAVNFASDRAGAERVVAEIEKGGGKAFAVQGDTSKAADVARVFAAAREAFGRPSVVVNNAGVFSFGPFEEGTEESFRRHYDVNVLGPLLVVGEALKHFGPEGGSVVNVSSVAATSPPPGGVIYSSTKGALDTITLGLARELAPRKIRVNGVSPGYTETEGAKSITGIDDAIIQQFVAQTPLGRAGQPLDIAKVAVFLASDDSAWITGETLRAAGGQR</sequence>
<dbReference type="Pfam" id="PF13561">
    <property type="entry name" value="adh_short_C2"/>
    <property type="match status" value="1"/>
</dbReference>
<dbReference type="EC" id="1.1.1.47" evidence="4"/>
<dbReference type="InterPro" id="IPR057326">
    <property type="entry name" value="KR_dom"/>
</dbReference>
<dbReference type="NCBIfam" id="NF005559">
    <property type="entry name" value="PRK07231.1"/>
    <property type="match status" value="1"/>
</dbReference>
<dbReference type="SUPFAM" id="SSF51735">
    <property type="entry name" value="NAD(P)-binding Rossmann-fold domains"/>
    <property type="match status" value="1"/>
</dbReference>
<name>A0ABT6FBD8_9BACT</name>
<evidence type="ECO:0000256" key="2">
    <source>
        <dbReference type="ARBA" id="ARBA00023002"/>
    </source>
</evidence>
<dbReference type="InterPro" id="IPR002347">
    <property type="entry name" value="SDR_fam"/>
</dbReference>
<keyword evidence="5" id="KW-1185">Reference proteome</keyword>
<dbReference type="GO" id="GO:0047936">
    <property type="term" value="F:glucose 1-dehydrogenase [NAD(P)+] activity"/>
    <property type="evidence" value="ECO:0007669"/>
    <property type="project" value="UniProtKB-EC"/>
</dbReference>
<dbReference type="Proteomes" id="UP001216907">
    <property type="component" value="Unassembled WGS sequence"/>
</dbReference>
<dbReference type="RefSeq" id="WP_277861238.1">
    <property type="nucleotide sequence ID" value="NZ_JARRAG010000002.1"/>
</dbReference>
<dbReference type="PANTHER" id="PTHR43639">
    <property type="entry name" value="OXIDOREDUCTASE, SHORT-CHAIN DEHYDROGENASE/REDUCTASE FAMILY (AFU_ORTHOLOGUE AFUA_5G02870)"/>
    <property type="match status" value="1"/>
</dbReference>
<gene>
    <name evidence="4" type="ORF">PZE19_13960</name>
</gene>
<dbReference type="InterPro" id="IPR020904">
    <property type="entry name" value="Sc_DH/Rdtase_CS"/>
</dbReference>
<evidence type="ECO:0000313" key="4">
    <source>
        <dbReference type="EMBL" id="MDG3004887.1"/>
    </source>
</evidence>
<accession>A0ABT6FBD8</accession>
<dbReference type="PANTHER" id="PTHR43639:SF1">
    <property type="entry name" value="SHORT-CHAIN DEHYDROGENASE_REDUCTASE FAMILY PROTEIN"/>
    <property type="match status" value="1"/>
</dbReference>
<reference evidence="4 5" key="1">
    <citation type="submission" date="2023-03" db="EMBL/GenBank/DDBJ databases">
        <title>Paludisphaera mucosa sp. nov. a novel planctomycete from northern fen.</title>
        <authorList>
            <person name="Ivanova A."/>
        </authorList>
    </citation>
    <scope>NUCLEOTIDE SEQUENCE [LARGE SCALE GENOMIC DNA]</scope>
    <source>
        <strain evidence="4 5">Pla2</strain>
    </source>
</reference>
<keyword evidence="2 4" id="KW-0560">Oxidoreductase</keyword>
<dbReference type="SMART" id="SM00822">
    <property type="entry name" value="PKS_KR"/>
    <property type="match status" value="1"/>
</dbReference>
<dbReference type="Gene3D" id="3.40.50.720">
    <property type="entry name" value="NAD(P)-binding Rossmann-like Domain"/>
    <property type="match status" value="1"/>
</dbReference>
<comment type="similarity">
    <text evidence="1">Belongs to the short-chain dehydrogenases/reductases (SDR) family.</text>
</comment>
<comment type="caution">
    <text evidence="4">The sequence shown here is derived from an EMBL/GenBank/DDBJ whole genome shotgun (WGS) entry which is preliminary data.</text>
</comment>
<feature type="domain" description="Ketoreductase" evidence="3">
    <location>
        <begin position="7"/>
        <end position="186"/>
    </location>
</feature>
<evidence type="ECO:0000313" key="5">
    <source>
        <dbReference type="Proteomes" id="UP001216907"/>
    </source>
</evidence>
<proteinExistence type="inferred from homology"/>
<dbReference type="PRINTS" id="PR00081">
    <property type="entry name" value="GDHRDH"/>
</dbReference>
<evidence type="ECO:0000259" key="3">
    <source>
        <dbReference type="SMART" id="SM00822"/>
    </source>
</evidence>
<dbReference type="InterPro" id="IPR036291">
    <property type="entry name" value="NAD(P)-bd_dom_sf"/>
</dbReference>
<evidence type="ECO:0000256" key="1">
    <source>
        <dbReference type="ARBA" id="ARBA00006484"/>
    </source>
</evidence>
<dbReference type="PRINTS" id="PR00080">
    <property type="entry name" value="SDRFAMILY"/>
</dbReference>
<organism evidence="4 5">
    <name type="scientific">Paludisphaera mucosa</name>
    <dbReference type="NCBI Taxonomy" id="3030827"/>
    <lineage>
        <taxon>Bacteria</taxon>
        <taxon>Pseudomonadati</taxon>
        <taxon>Planctomycetota</taxon>
        <taxon>Planctomycetia</taxon>
        <taxon>Isosphaerales</taxon>
        <taxon>Isosphaeraceae</taxon>
        <taxon>Paludisphaera</taxon>
    </lineage>
</organism>
<dbReference type="EMBL" id="JARRAG010000002">
    <property type="protein sequence ID" value="MDG3004887.1"/>
    <property type="molecule type" value="Genomic_DNA"/>
</dbReference>